<dbReference type="AlphaFoldDB" id="A0AAF1AJU6"/>
<dbReference type="InterPro" id="IPR008480">
    <property type="entry name" value="DUF761_pln"/>
</dbReference>
<feature type="compositionally biased region" description="Polar residues" evidence="1">
    <location>
        <begin position="1"/>
        <end position="12"/>
    </location>
</feature>
<dbReference type="Pfam" id="PF05553">
    <property type="entry name" value="DUF761"/>
    <property type="match status" value="1"/>
</dbReference>
<evidence type="ECO:0000313" key="2">
    <source>
        <dbReference type="EMBL" id="WOG82861.1"/>
    </source>
</evidence>
<reference evidence="2" key="2">
    <citation type="submission" date="2022-03" db="EMBL/GenBank/DDBJ databases">
        <title>Draft title - Genomic analysis of global carrot germplasm unveils the trajectory of domestication and the origin of high carotenoid orange carrot.</title>
        <authorList>
            <person name="Iorizzo M."/>
            <person name="Ellison S."/>
            <person name="Senalik D."/>
            <person name="Macko-Podgorni A."/>
            <person name="Grzebelus D."/>
            <person name="Bostan H."/>
            <person name="Rolling W."/>
            <person name="Curaba J."/>
            <person name="Simon P."/>
        </authorList>
    </citation>
    <scope>NUCLEOTIDE SEQUENCE</scope>
    <source>
        <tissue evidence="2">Leaf</tissue>
    </source>
</reference>
<dbReference type="OMA" id="GAYHACC"/>
<evidence type="ECO:0000256" key="1">
    <source>
        <dbReference type="SAM" id="MobiDB-lite"/>
    </source>
</evidence>
<dbReference type="Proteomes" id="UP000077755">
    <property type="component" value="Chromosome 1"/>
</dbReference>
<name>A0AAF1AJU6_DAUCS</name>
<keyword evidence="3" id="KW-1185">Reference proteome</keyword>
<accession>A0AAF1AJU6</accession>
<reference evidence="2" key="1">
    <citation type="journal article" date="2016" name="Nat. Genet.">
        <title>A high-quality carrot genome assembly provides new insights into carotenoid accumulation and asterid genome evolution.</title>
        <authorList>
            <person name="Iorizzo M."/>
            <person name="Ellison S."/>
            <person name="Senalik D."/>
            <person name="Zeng P."/>
            <person name="Satapoomin P."/>
            <person name="Huang J."/>
            <person name="Bowman M."/>
            <person name="Iovene M."/>
            <person name="Sanseverino W."/>
            <person name="Cavagnaro P."/>
            <person name="Yildiz M."/>
            <person name="Macko-Podgorni A."/>
            <person name="Moranska E."/>
            <person name="Grzebelus E."/>
            <person name="Grzebelus D."/>
            <person name="Ashrafi H."/>
            <person name="Zheng Z."/>
            <person name="Cheng S."/>
            <person name="Spooner D."/>
            <person name="Van Deynze A."/>
            <person name="Simon P."/>
        </authorList>
    </citation>
    <scope>NUCLEOTIDE SEQUENCE</scope>
    <source>
        <tissue evidence="2">Leaf</tissue>
    </source>
</reference>
<protein>
    <submittedName>
        <fullName evidence="2">Uncharacterized protein</fullName>
    </submittedName>
</protein>
<evidence type="ECO:0000313" key="3">
    <source>
        <dbReference type="Proteomes" id="UP000077755"/>
    </source>
</evidence>
<proteinExistence type="predicted"/>
<dbReference type="PANTHER" id="PTHR33098:SF69">
    <property type="entry name" value="DUF761 DOMAIN PROTEIN"/>
    <property type="match status" value="1"/>
</dbReference>
<sequence>MKNNQEASCSRNEVNKNDRGRKETMQVKVGDDDTQDINKMADDFINNFRKQLRLQREESLRRYREMISRGA</sequence>
<gene>
    <name evidence="2" type="ORF">DCAR_0102030</name>
</gene>
<dbReference type="PANTHER" id="PTHR33098">
    <property type="entry name" value="COTTON FIBER (DUF761)"/>
    <property type="match status" value="1"/>
</dbReference>
<feature type="region of interest" description="Disordered" evidence="1">
    <location>
        <begin position="1"/>
        <end position="26"/>
    </location>
</feature>
<dbReference type="EMBL" id="CP093343">
    <property type="protein sequence ID" value="WOG82861.1"/>
    <property type="molecule type" value="Genomic_DNA"/>
</dbReference>
<feature type="compositionally biased region" description="Basic and acidic residues" evidence="1">
    <location>
        <begin position="13"/>
        <end position="26"/>
    </location>
</feature>
<organism evidence="2 3">
    <name type="scientific">Daucus carota subsp. sativus</name>
    <name type="common">Carrot</name>
    <dbReference type="NCBI Taxonomy" id="79200"/>
    <lineage>
        <taxon>Eukaryota</taxon>
        <taxon>Viridiplantae</taxon>
        <taxon>Streptophyta</taxon>
        <taxon>Embryophyta</taxon>
        <taxon>Tracheophyta</taxon>
        <taxon>Spermatophyta</taxon>
        <taxon>Magnoliopsida</taxon>
        <taxon>eudicotyledons</taxon>
        <taxon>Gunneridae</taxon>
        <taxon>Pentapetalae</taxon>
        <taxon>asterids</taxon>
        <taxon>campanulids</taxon>
        <taxon>Apiales</taxon>
        <taxon>Apiaceae</taxon>
        <taxon>Apioideae</taxon>
        <taxon>Scandiceae</taxon>
        <taxon>Daucinae</taxon>
        <taxon>Daucus</taxon>
        <taxon>Daucus sect. Daucus</taxon>
    </lineage>
</organism>